<accession>A0A1H4PIY0</accession>
<feature type="domain" description="Cupin type-2" evidence="2">
    <location>
        <begin position="41"/>
        <end position="106"/>
    </location>
</feature>
<organism evidence="3 4">
    <name type="scientific">Terriglobus roseus</name>
    <dbReference type="NCBI Taxonomy" id="392734"/>
    <lineage>
        <taxon>Bacteria</taxon>
        <taxon>Pseudomonadati</taxon>
        <taxon>Acidobacteriota</taxon>
        <taxon>Terriglobia</taxon>
        <taxon>Terriglobales</taxon>
        <taxon>Acidobacteriaceae</taxon>
        <taxon>Terriglobus</taxon>
    </lineage>
</organism>
<dbReference type="GO" id="GO:0016853">
    <property type="term" value="F:isomerase activity"/>
    <property type="evidence" value="ECO:0007669"/>
    <property type="project" value="UniProtKB-KW"/>
</dbReference>
<dbReference type="PANTHER" id="PTHR43346">
    <property type="entry name" value="LIGAND BINDING DOMAIN PROTEIN, PUTATIVE (AFU_ORTHOLOGUE AFUA_6G14370)-RELATED"/>
    <property type="match status" value="1"/>
</dbReference>
<feature type="region of interest" description="Disordered" evidence="1">
    <location>
        <begin position="95"/>
        <end position="119"/>
    </location>
</feature>
<dbReference type="PANTHER" id="PTHR43346:SF1">
    <property type="entry name" value="QUERCETIN 2,3-DIOXYGENASE-RELATED"/>
    <property type="match status" value="1"/>
</dbReference>
<dbReference type="SUPFAM" id="SSF51182">
    <property type="entry name" value="RmlC-like cupins"/>
    <property type="match status" value="1"/>
</dbReference>
<reference evidence="3 4" key="1">
    <citation type="submission" date="2016-10" db="EMBL/GenBank/DDBJ databases">
        <authorList>
            <person name="de Groot N.N."/>
        </authorList>
    </citation>
    <scope>NUCLEOTIDE SEQUENCE [LARGE SCALE GENOMIC DNA]</scope>
    <source>
        <strain evidence="3 4">AB35.6</strain>
    </source>
</reference>
<dbReference type="Pfam" id="PF07883">
    <property type="entry name" value="Cupin_2"/>
    <property type="match status" value="1"/>
</dbReference>
<evidence type="ECO:0000313" key="4">
    <source>
        <dbReference type="Proteomes" id="UP000182409"/>
    </source>
</evidence>
<gene>
    <name evidence="3" type="ORF">SAMN05443244_2577</name>
</gene>
<dbReference type="AlphaFoldDB" id="A0A1H4PIY0"/>
<evidence type="ECO:0000256" key="1">
    <source>
        <dbReference type="SAM" id="MobiDB-lite"/>
    </source>
</evidence>
<dbReference type="RefSeq" id="WP_074654420.1">
    <property type="nucleotide sequence ID" value="NZ_FNSD01000001.1"/>
</dbReference>
<dbReference type="InterPro" id="IPR052538">
    <property type="entry name" value="Flavonoid_dioxygenase-like"/>
</dbReference>
<evidence type="ECO:0000313" key="3">
    <source>
        <dbReference type="EMBL" id="SEC07339.1"/>
    </source>
</evidence>
<dbReference type="Proteomes" id="UP000182409">
    <property type="component" value="Unassembled WGS sequence"/>
</dbReference>
<dbReference type="InterPro" id="IPR011051">
    <property type="entry name" value="RmlC_Cupin_sf"/>
</dbReference>
<dbReference type="EMBL" id="FNSD01000001">
    <property type="protein sequence ID" value="SEC07339.1"/>
    <property type="molecule type" value="Genomic_DNA"/>
</dbReference>
<dbReference type="InterPro" id="IPR014710">
    <property type="entry name" value="RmlC-like_jellyroll"/>
</dbReference>
<name>A0A1H4PIY0_9BACT</name>
<protein>
    <submittedName>
        <fullName evidence="3">Mannose-6-phosphate isomerase, cupin superfamily</fullName>
    </submittedName>
</protein>
<dbReference type="Gene3D" id="2.60.120.10">
    <property type="entry name" value="Jelly Rolls"/>
    <property type="match status" value="1"/>
</dbReference>
<keyword evidence="3" id="KW-0413">Isomerase</keyword>
<dbReference type="InterPro" id="IPR013096">
    <property type="entry name" value="Cupin_2"/>
</dbReference>
<dbReference type="OrthoDB" id="9806121at2"/>
<sequence>MPTKIIDTTNAEHYKWGGPSGTDCDGWHLVKTEHLSVIEELMPPGTKEERHAHAKSRQFFFVLEGELTLEVERHDFVIAAGKGVEVHPGQAHQALNRSGAPVRMVVTSQPPSHGDRTAA</sequence>
<evidence type="ECO:0000259" key="2">
    <source>
        <dbReference type="Pfam" id="PF07883"/>
    </source>
</evidence>
<proteinExistence type="predicted"/>